<keyword evidence="2" id="KW-1185">Reference proteome</keyword>
<dbReference type="Proteomes" id="UP000315439">
    <property type="component" value="Unassembled WGS sequence"/>
</dbReference>
<sequence>MLSPSSLPETPSFLRLSGVALLIALTAACNPTVRVEAPTEPIRIEANITINHEIKIVVEKDVEEVLAEDDLF</sequence>
<evidence type="ECO:0000313" key="1">
    <source>
        <dbReference type="EMBL" id="TQV89211.1"/>
    </source>
</evidence>
<dbReference type="RefSeq" id="WP_142892061.1">
    <property type="nucleotide sequence ID" value="NZ_ML660161.1"/>
</dbReference>
<dbReference type="OrthoDB" id="9807866at2"/>
<name>A0A545UIB6_9GAMM</name>
<reference evidence="1 2" key="1">
    <citation type="submission" date="2019-07" db="EMBL/GenBank/DDBJ databases">
        <title>Draft genome for Aliikangiella sp. M105.</title>
        <authorList>
            <person name="Wang G."/>
        </authorList>
    </citation>
    <scope>NUCLEOTIDE SEQUENCE [LARGE SCALE GENOMIC DNA]</scope>
    <source>
        <strain evidence="1 2">M105</strain>
    </source>
</reference>
<protein>
    <submittedName>
        <fullName evidence="1">YnbE family lipoprotein</fullName>
    </submittedName>
</protein>
<gene>
    <name evidence="1" type="ORF">FLL46_03530</name>
</gene>
<proteinExistence type="predicted"/>
<dbReference type="AlphaFoldDB" id="A0A545UIB6"/>
<accession>A0A545UIB6</accession>
<dbReference type="EMBL" id="VIKS01000002">
    <property type="protein sequence ID" value="TQV89211.1"/>
    <property type="molecule type" value="Genomic_DNA"/>
</dbReference>
<evidence type="ECO:0000313" key="2">
    <source>
        <dbReference type="Proteomes" id="UP000315439"/>
    </source>
</evidence>
<keyword evidence="1" id="KW-0449">Lipoprotein</keyword>
<comment type="caution">
    <text evidence="1">The sequence shown here is derived from an EMBL/GenBank/DDBJ whole genome shotgun (WGS) entry which is preliminary data.</text>
</comment>
<dbReference type="Pfam" id="PF13617">
    <property type="entry name" value="Lipoprotein_19"/>
    <property type="match status" value="1"/>
</dbReference>
<dbReference type="InterPro" id="IPR025985">
    <property type="entry name" value="YnbE"/>
</dbReference>
<organism evidence="1 2">
    <name type="scientific">Aliikangiella coralliicola</name>
    <dbReference type="NCBI Taxonomy" id="2592383"/>
    <lineage>
        <taxon>Bacteria</taxon>
        <taxon>Pseudomonadati</taxon>
        <taxon>Pseudomonadota</taxon>
        <taxon>Gammaproteobacteria</taxon>
        <taxon>Oceanospirillales</taxon>
        <taxon>Pleioneaceae</taxon>
        <taxon>Aliikangiella</taxon>
    </lineage>
</organism>